<dbReference type="Proteomes" id="UP001429984">
    <property type="component" value="Unassembled WGS sequence"/>
</dbReference>
<organism evidence="2 3">
    <name type="scientific">Lysobacter niastensis</name>
    <dbReference type="NCBI Taxonomy" id="380629"/>
    <lineage>
        <taxon>Bacteria</taxon>
        <taxon>Pseudomonadati</taxon>
        <taxon>Pseudomonadota</taxon>
        <taxon>Gammaproteobacteria</taxon>
        <taxon>Lysobacterales</taxon>
        <taxon>Lysobacteraceae</taxon>
        <taxon>Lysobacter</taxon>
    </lineage>
</organism>
<dbReference type="InterPro" id="IPR027383">
    <property type="entry name" value="Znf_put"/>
</dbReference>
<evidence type="ECO:0000313" key="2">
    <source>
        <dbReference type="EMBL" id="MBF6024166.1"/>
    </source>
</evidence>
<keyword evidence="3" id="KW-1185">Reference proteome</keyword>
<comment type="caution">
    <text evidence="2">The sequence shown here is derived from an EMBL/GenBank/DDBJ whole genome shotgun (WGS) entry which is preliminary data.</text>
</comment>
<gene>
    <name evidence="2" type="ORF">IU514_08990</name>
</gene>
<evidence type="ECO:0000259" key="1">
    <source>
        <dbReference type="Pfam" id="PF13490"/>
    </source>
</evidence>
<proteinExistence type="predicted"/>
<accession>A0ABS0B5M1</accession>
<dbReference type="RefSeq" id="WP_194930753.1">
    <property type="nucleotide sequence ID" value="NZ_JADLZT010000004.1"/>
</dbReference>
<protein>
    <submittedName>
        <fullName evidence="2">Zf-HC2 domain-containing protein</fullName>
    </submittedName>
</protein>
<dbReference type="InterPro" id="IPR041916">
    <property type="entry name" value="Anti_sigma_zinc_sf"/>
</dbReference>
<dbReference type="EMBL" id="JADLZT010000004">
    <property type="protein sequence ID" value="MBF6024166.1"/>
    <property type="molecule type" value="Genomic_DNA"/>
</dbReference>
<dbReference type="Gene3D" id="1.10.10.1320">
    <property type="entry name" value="Anti-sigma factor, zinc-finger domain"/>
    <property type="match status" value="1"/>
</dbReference>
<dbReference type="Pfam" id="PF13490">
    <property type="entry name" value="zf-HC2"/>
    <property type="match status" value="1"/>
</dbReference>
<feature type="domain" description="Putative zinc-finger" evidence="1">
    <location>
        <begin position="16"/>
        <end position="47"/>
    </location>
</feature>
<reference evidence="2 3" key="1">
    <citation type="submission" date="2020-11" db="EMBL/GenBank/DDBJ databases">
        <title>Draft Genome Sequence and Secondary Metabolite Biosynthetic Potential of the Lysobacter niastensis Type strain DSM 18481.</title>
        <authorList>
            <person name="Turrini P."/>
            <person name="Artuso I."/>
            <person name="Tescari M."/>
            <person name="Lugli G.A."/>
            <person name="Frangipani E."/>
            <person name="Ventura M."/>
            <person name="Visca P."/>
        </authorList>
    </citation>
    <scope>NUCLEOTIDE SEQUENCE [LARGE SCALE GENOMIC DNA]</scope>
    <source>
        <strain evidence="2 3">DSM 18481</strain>
    </source>
</reference>
<sequence length="232" mass="25764">MSGRVLNFESSDHTRTLRLLPWYANGTLDDDDSQRITRHLAECAECRGELDELRCLQGYCMQSPTVQAHEVADAEPSLARLRQRLQPPHPARTSRWQGLLQNWSQAPSWLRFALAAQFCAVFALAGVLVGQERSGLRRTSPSSPLMYRTLGVMEPARRAGEATLVVMFQPHLRHADVQRLLLSSQARIVDGPSDAGAYVLAVPVDRRDAALAALRREPGVAMAETLDAGERR</sequence>
<name>A0ABS0B5M1_9GAMM</name>
<evidence type="ECO:0000313" key="3">
    <source>
        <dbReference type="Proteomes" id="UP001429984"/>
    </source>
</evidence>